<dbReference type="PROSITE" id="PS51379">
    <property type="entry name" value="4FE4S_FER_2"/>
    <property type="match status" value="2"/>
</dbReference>
<dbReference type="AlphaFoldDB" id="A0AA45C4L0"/>
<dbReference type="GO" id="GO:0005506">
    <property type="term" value="F:iron ion binding"/>
    <property type="evidence" value="ECO:0007669"/>
    <property type="project" value="InterPro"/>
</dbReference>
<keyword evidence="5" id="KW-0411">Iron-sulfur</keyword>
<dbReference type="InterPro" id="IPR009016">
    <property type="entry name" value="Fe_hydrogenase"/>
</dbReference>
<dbReference type="SUPFAM" id="SSF54862">
    <property type="entry name" value="4Fe-4S ferredoxins"/>
    <property type="match status" value="1"/>
</dbReference>
<dbReference type="Pfam" id="PF22117">
    <property type="entry name" value="Fer4_Nqo3"/>
    <property type="match status" value="1"/>
</dbReference>
<protein>
    <submittedName>
        <fullName evidence="8">NAD(P)-dependent iron-only hydrogenase catalytic subunit</fullName>
    </submittedName>
</protein>
<proteinExistence type="predicted"/>
<dbReference type="PROSITE" id="PS00198">
    <property type="entry name" value="4FE4S_FER_1"/>
    <property type="match status" value="1"/>
</dbReference>
<evidence type="ECO:0000313" key="8">
    <source>
        <dbReference type="EMBL" id="PWJ86050.1"/>
    </source>
</evidence>
<keyword evidence="4" id="KW-0408">Iron</keyword>
<dbReference type="GO" id="GO:0008901">
    <property type="term" value="F:ferredoxin hydrogenase activity"/>
    <property type="evidence" value="ECO:0007669"/>
    <property type="project" value="InterPro"/>
</dbReference>
<gene>
    <name evidence="8" type="ORF">C7380_1323</name>
</gene>
<feature type="domain" description="2Fe-2S ferredoxin-type" evidence="6">
    <location>
        <begin position="1"/>
        <end position="79"/>
    </location>
</feature>
<evidence type="ECO:0000259" key="6">
    <source>
        <dbReference type="PROSITE" id="PS51085"/>
    </source>
</evidence>
<dbReference type="SUPFAM" id="SSF53920">
    <property type="entry name" value="Fe-only hydrogenase"/>
    <property type="match status" value="1"/>
</dbReference>
<dbReference type="Gene3D" id="3.40.950.10">
    <property type="entry name" value="Fe-only Hydrogenase (Larger Subunit), Chain L, domain 3"/>
    <property type="match status" value="1"/>
</dbReference>
<dbReference type="InterPro" id="IPR017896">
    <property type="entry name" value="4Fe4S_Fe-S-bd"/>
</dbReference>
<dbReference type="InterPro" id="IPR036991">
    <property type="entry name" value="Fe_hydrogenase_ssu_sf"/>
</dbReference>
<dbReference type="InterPro" id="IPR017900">
    <property type="entry name" value="4Fe4S_Fe_S_CS"/>
</dbReference>
<dbReference type="Proteomes" id="UP000245921">
    <property type="component" value="Unassembled WGS sequence"/>
</dbReference>
<dbReference type="NCBIfam" id="TIGR02512">
    <property type="entry name" value="FeFe_hydrog_A"/>
    <property type="match status" value="1"/>
</dbReference>
<evidence type="ECO:0000256" key="1">
    <source>
        <dbReference type="ARBA" id="ARBA00022485"/>
    </source>
</evidence>
<reference evidence="8 9" key="1">
    <citation type="submission" date="2018-05" db="EMBL/GenBank/DDBJ databases">
        <title>Genomic Encyclopedia of Type Strains, Phase IV (KMG-IV): sequencing the most valuable type-strain genomes for metagenomic binning, comparative biology and taxonomic classification.</title>
        <authorList>
            <person name="Goeker M."/>
        </authorList>
    </citation>
    <scope>NUCLEOTIDE SEQUENCE [LARGE SCALE GENOMIC DNA]</scope>
    <source>
        <strain evidence="8 9">DSM 24906</strain>
    </source>
</reference>
<dbReference type="SMART" id="SM00902">
    <property type="entry name" value="Fe_hyd_SSU"/>
    <property type="match status" value="1"/>
</dbReference>
<dbReference type="Gene3D" id="3.40.50.1780">
    <property type="match status" value="1"/>
</dbReference>
<dbReference type="Pfam" id="PF13510">
    <property type="entry name" value="Fer2_4"/>
    <property type="match status" value="1"/>
</dbReference>
<dbReference type="EMBL" id="QGGI01000032">
    <property type="protein sequence ID" value="PWJ86050.1"/>
    <property type="molecule type" value="Genomic_DNA"/>
</dbReference>
<feature type="domain" description="4Fe-4S ferredoxin-type" evidence="7">
    <location>
        <begin position="142"/>
        <end position="172"/>
    </location>
</feature>
<dbReference type="PANTHER" id="PTHR11615">
    <property type="entry name" value="NITRATE, FORMATE, IRON DEHYDROGENASE"/>
    <property type="match status" value="1"/>
</dbReference>
<evidence type="ECO:0000256" key="4">
    <source>
        <dbReference type="ARBA" id="ARBA00023004"/>
    </source>
</evidence>
<keyword evidence="9" id="KW-1185">Reference proteome</keyword>
<dbReference type="Pfam" id="PF02906">
    <property type="entry name" value="Fe_hyd_lg_C"/>
    <property type="match status" value="1"/>
</dbReference>
<evidence type="ECO:0000313" key="9">
    <source>
        <dbReference type="Proteomes" id="UP000245921"/>
    </source>
</evidence>
<dbReference type="InterPro" id="IPR004108">
    <property type="entry name" value="Fe_hydrogenase_lsu_C"/>
</dbReference>
<keyword evidence="1" id="KW-0004">4Fe-4S</keyword>
<dbReference type="GO" id="GO:0051539">
    <property type="term" value="F:4 iron, 4 sulfur cluster binding"/>
    <property type="evidence" value="ECO:0007669"/>
    <property type="project" value="UniProtKB-KW"/>
</dbReference>
<dbReference type="InterPro" id="IPR001041">
    <property type="entry name" value="2Fe-2S_ferredoxin-type"/>
</dbReference>
<dbReference type="CDD" id="cd00207">
    <property type="entry name" value="fer2"/>
    <property type="match status" value="1"/>
</dbReference>
<dbReference type="Gene3D" id="3.10.20.740">
    <property type="match status" value="1"/>
</dbReference>
<dbReference type="InterPro" id="IPR019574">
    <property type="entry name" value="NADH_UbQ_OxRdtase_Gsu_4Fe4S-bd"/>
</dbReference>
<dbReference type="SMART" id="SM00929">
    <property type="entry name" value="NADH-G_4Fe-4S_3"/>
    <property type="match status" value="1"/>
</dbReference>
<comment type="caution">
    <text evidence="8">The sequence shown here is derived from an EMBL/GenBank/DDBJ whole genome shotgun (WGS) entry which is preliminary data.</text>
</comment>
<organism evidence="8 9">
    <name type="scientific">Oceanotoga teriensis</name>
    <dbReference type="NCBI Taxonomy" id="515440"/>
    <lineage>
        <taxon>Bacteria</taxon>
        <taxon>Thermotogati</taxon>
        <taxon>Thermotogota</taxon>
        <taxon>Thermotogae</taxon>
        <taxon>Petrotogales</taxon>
        <taxon>Petrotogaceae</taxon>
        <taxon>Oceanotoga</taxon>
    </lineage>
</organism>
<evidence type="ECO:0000256" key="2">
    <source>
        <dbReference type="ARBA" id="ARBA00022723"/>
    </source>
</evidence>
<dbReference type="Pfam" id="PF02256">
    <property type="entry name" value="Fe_hyd_SSU"/>
    <property type="match status" value="1"/>
</dbReference>
<keyword evidence="2" id="KW-0479">Metal-binding</keyword>
<dbReference type="InterPro" id="IPR049830">
    <property type="entry name" value="HndD"/>
</dbReference>
<dbReference type="Gene3D" id="4.10.260.20">
    <property type="entry name" value="Iron hydrogenase, small subunit"/>
    <property type="match status" value="1"/>
</dbReference>
<keyword evidence="3" id="KW-0677">Repeat</keyword>
<feature type="domain" description="4Fe-4S ferredoxin-type" evidence="7">
    <location>
        <begin position="186"/>
        <end position="214"/>
    </location>
</feature>
<dbReference type="InterPro" id="IPR036010">
    <property type="entry name" value="2Fe-2S_ferredoxin-like_sf"/>
</dbReference>
<dbReference type="Gene3D" id="3.30.70.20">
    <property type="match status" value="1"/>
</dbReference>
<dbReference type="FunFam" id="3.30.70.20:FF:000035">
    <property type="entry name" value="Iron hydrogenase 1"/>
    <property type="match status" value="1"/>
</dbReference>
<evidence type="ECO:0000259" key="7">
    <source>
        <dbReference type="PROSITE" id="PS51379"/>
    </source>
</evidence>
<evidence type="ECO:0000256" key="5">
    <source>
        <dbReference type="ARBA" id="ARBA00023014"/>
    </source>
</evidence>
<sequence length="571" mass="64399">MSINIKINNRSYTFNDKITILQAAKKANIKIPTLCFNEKLAPYGSCRLCSVEVENKKNLMPACVTLIEDGMNIKTHSKKVRHVRKVIMELIIASHDINCSSNCLNCSRANSCEIRKISDEIGIREIRIPPINKKQPVDKSSFSIIRDPQKCIICNRCVRKCSEIQNINILTIANRGPETHVTTFMDKGMGNVECTNCGQCILECPTGALHEVYHIDQVWEAIESNQYFTIVQTAPAVRVAISEEFNEKSGKISPYQMVEGLKLLGFDKVFDTNFAADLTIMEEGYEFIDRLKNEKDLPLMTSCSPGWIKFVEHNYPEFIKNLSSCKSPQQMFGAIAKTYFAEKNDISKDKIKVISIMPCTAKKYEMQRKEMINDVDYVLTTRELAKMFKHAGIDLCNLKESLYDEPLGESSGAAVIFGASGGVMEAALRTSYEVITGLELEKIDFHDLRGIKGIKEAEVKIANKNIKIAIVNGLGNARTILEKIKNGEKQYHFIEFMACPGGCIGGGGQPIPTDENTLIERMTAIYDIDKNSEYRKSHENPSIKKLYKEYLDHPNSEKSHELLHTHYTSRS</sequence>
<dbReference type="InterPro" id="IPR050340">
    <property type="entry name" value="Cytosolic_Fe-S_CAF"/>
</dbReference>
<dbReference type="NCBIfam" id="NF040763">
    <property type="entry name" value="FeFe_hydrog_A6"/>
    <property type="match status" value="1"/>
</dbReference>
<name>A0AA45C4L0_9BACT</name>
<evidence type="ECO:0000256" key="3">
    <source>
        <dbReference type="ARBA" id="ARBA00022737"/>
    </source>
</evidence>
<dbReference type="RefSeq" id="WP_109606612.1">
    <property type="nucleotide sequence ID" value="NZ_QGGI01000032.1"/>
</dbReference>
<dbReference type="InterPro" id="IPR013352">
    <property type="entry name" value="Fe_hydrogenase_subset"/>
</dbReference>
<dbReference type="SUPFAM" id="SSF54292">
    <property type="entry name" value="2Fe-2S ferredoxin-like"/>
    <property type="match status" value="1"/>
</dbReference>
<dbReference type="Pfam" id="PF10588">
    <property type="entry name" value="NADH-G_4Fe-4S_3"/>
    <property type="match status" value="1"/>
</dbReference>
<dbReference type="InterPro" id="IPR054351">
    <property type="entry name" value="NADH_UbQ_OxRdtase_ferredoxin"/>
</dbReference>
<dbReference type="InterPro" id="IPR003149">
    <property type="entry name" value="Fe_hydrogenase_ssu"/>
</dbReference>
<accession>A0AA45C4L0</accession>
<dbReference type="PROSITE" id="PS51085">
    <property type="entry name" value="2FE2S_FER_2"/>
    <property type="match status" value="1"/>
</dbReference>